<keyword evidence="1" id="KW-0175">Coiled coil</keyword>
<feature type="region of interest" description="Disordered" evidence="2">
    <location>
        <begin position="162"/>
        <end position="182"/>
    </location>
</feature>
<protein>
    <recommendedName>
        <fullName evidence="4">Synaptobrevin, longin-like domain protein</fullName>
    </recommendedName>
</protein>
<dbReference type="EMBL" id="BKCJ010510094">
    <property type="protein sequence ID" value="GFA89904.1"/>
    <property type="molecule type" value="Genomic_DNA"/>
</dbReference>
<name>A0A699KIE9_TANCI</name>
<reference evidence="3" key="1">
    <citation type="journal article" date="2019" name="Sci. Rep.">
        <title>Draft genome of Tanacetum cinerariifolium, the natural source of mosquito coil.</title>
        <authorList>
            <person name="Yamashiro T."/>
            <person name="Shiraishi A."/>
            <person name="Satake H."/>
            <person name="Nakayama K."/>
        </authorList>
    </citation>
    <scope>NUCLEOTIDE SEQUENCE</scope>
</reference>
<comment type="caution">
    <text evidence="3">The sequence shown here is derived from an EMBL/GenBank/DDBJ whole genome shotgun (WGS) entry which is preliminary data.</text>
</comment>
<feature type="coiled-coil region" evidence="1">
    <location>
        <begin position="472"/>
        <end position="499"/>
    </location>
</feature>
<accession>A0A699KIE9</accession>
<feature type="compositionally biased region" description="Basic residues" evidence="2">
    <location>
        <begin position="170"/>
        <end position="182"/>
    </location>
</feature>
<gene>
    <name evidence="3" type="ORF">Tci_661876</name>
</gene>
<evidence type="ECO:0000256" key="2">
    <source>
        <dbReference type="SAM" id="MobiDB-lite"/>
    </source>
</evidence>
<proteinExistence type="predicted"/>
<organism evidence="3">
    <name type="scientific">Tanacetum cinerariifolium</name>
    <name type="common">Dalmatian daisy</name>
    <name type="synonym">Chrysanthemum cinerariifolium</name>
    <dbReference type="NCBI Taxonomy" id="118510"/>
    <lineage>
        <taxon>Eukaryota</taxon>
        <taxon>Viridiplantae</taxon>
        <taxon>Streptophyta</taxon>
        <taxon>Embryophyta</taxon>
        <taxon>Tracheophyta</taxon>
        <taxon>Spermatophyta</taxon>
        <taxon>Magnoliopsida</taxon>
        <taxon>eudicotyledons</taxon>
        <taxon>Gunneridae</taxon>
        <taxon>Pentapetalae</taxon>
        <taxon>asterids</taxon>
        <taxon>campanulids</taxon>
        <taxon>Asterales</taxon>
        <taxon>Asteraceae</taxon>
        <taxon>Asteroideae</taxon>
        <taxon>Anthemideae</taxon>
        <taxon>Anthemidinae</taxon>
        <taxon>Tanacetum</taxon>
    </lineage>
</organism>
<feature type="coiled-coil region" evidence="1">
    <location>
        <begin position="190"/>
        <end position="242"/>
    </location>
</feature>
<dbReference type="AlphaFoldDB" id="A0A699KIE9"/>
<evidence type="ECO:0000256" key="1">
    <source>
        <dbReference type="SAM" id="Coils"/>
    </source>
</evidence>
<sequence length="547" mass="62797">MTYHKDIFATPSLTKKVFANMKRTSAKVKKVNDEIQIQALVDGKRVNIKEYSIRHILRLDDAEGTSCLTNTKIFKSVPRMGAKTTSWNEFSSTMASAIICLTTNQEYNFSWYILLSLVKNIEVGVLFFMFPREFTLLFDNMLVQAPKEVGILQADVQPIPIPIEPSTSKPQKKHKPKRKHTKELKDSLKLKELMDLCTNLSNKVLDLESEVIDIKSTYKAKIEKLESRVERLEEKKRVLKGLKGVHSTVDSDEPVMKKEESSKQGKKISDIDADVEINLEKVEAEEYNLDLDHQEKVLSMLDVNDEEHAGVEEVLEVVKAAKLITEVVTTDRVDVNAASVQDTLITAAEATKVIVEVPKLRKRRDDEVARELEEELNADINWNDVIKQVQRSERLIDAVMKYQALKRKPLTKAKAMRNMIVYLKNIVGYKMNYLKGMSYDEIIPLFEKHYNYNQAFLNELNEGIKVPEKKVRQEKEVEVESSKREGESLEQEITKKQKKKQETVELKKLFQIVPDDDDVYADATSLASKIPIVDYKITLKETNLTSR</sequence>
<evidence type="ECO:0000313" key="3">
    <source>
        <dbReference type="EMBL" id="GFA89904.1"/>
    </source>
</evidence>
<evidence type="ECO:0008006" key="4">
    <source>
        <dbReference type="Google" id="ProtNLM"/>
    </source>
</evidence>